<dbReference type="EMBL" id="CP070506">
    <property type="protein sequence ID" value="QSB37742.1"/>
    <property type="molecule type" value="Genomic_DNA"/>
</dbReference>
<evidence type="ECO:0000313" key="1">
    <source>
        <dbReference type="EMBL" id="QSB37742.1"/>
    </source>
</evidence>
<sequence length="71" mass="8047">MANPQAKLASTEDLVRLRDEIAINAMNAMVIAKGWGYTDGDGKRHSWTTMREYSNAAYHFADEMLAARERK</sequence>
<proteinExistence type="predicted"/>
<accession>A0ABX7JQT5</accession>
<gene>
    <name evidence="1" type="ORF">JTY93_15505</name>
</gene>
<organism evidence="1 2">
    <name type="scientific">Pseudomonas hygromyciniae</name>
    <dbReference type="NCBI Taxonomy" id="2812000"/>
    <lineage>
        <taxon>Bacteria</taxon>
        <taxon>Pseudomonadati</taxon>
        <taxon>Pseudomonadota</taxon>
        <taxon>Gammaproteobacteria</taxon>
        <taxon>Pseudomonadales</taxon>
        <taxon>Pseudomonadaceae</taxon>
        <taxon>Pseudomonas</taxon>
    </lineage>
</organism>
<evidence type="ECO:0000313" key="2">
    <source>
        <dbReference type="Proteomes" id="UP000663249"/>
    </source>
</evidence>
<reference evidence="1 2" key="1">
    <citation type="submission" date="2021-02" db="EMBL/GenBank/DDBJ databases">
        <title>Genomic and phenotypic characterization of Pseudomonas hygromyciniae, a novel bacterial species discovered from a commercially purchased antibiotic vial.</title>
        <authorList>
            <person name="Turner T.L."/>
            <person name="Mitra S.D."/>
            <person name="Kochan T.J."/>
            <person name="Pincus N.B."/>
            <person name="Lebrun-Corbin M."/>
            <person name="Cheung B."/>
            <person name="Gatesy S.W."/>
            <person name="Afzal T."/>
            <person name="Ozer E.A."/>
            <person name="Hauser A.R."/>
        </authorList>
    </citation>
    <scope>NUCLEOTIDE SEQUENCE [LARGE SCALE GENOMIC DNA]</scope>
    <source>
        <strain evidence="1 2">SDM007</strain>
    </source>
</reference>
<dbReference type="RefSeq" id="WP_205475823.1">
    <property type="nucleotide sequence ID" value="NZ_CP070506.1"/>
</dbReference>
<name>A0ABX7JQT5_9PSED</name>
<dbReference type="Proteomes" id="UP000663249">
    <property type="component" value="Chromosome"/>
</dbReference>
<keyword evidence="2" id="KW-1185">Reference proteome</keyword>
<protein>
    <submittedName>
        <fullName evidence="1">Uncharacterized protein</fullName>
    </submittedName>
</protein>